<dbReference type="AlphaFoldDB" id="A0A098EA16"/>
<name>A0A098EA16_9ZZZZ</name>
<sequence length="46" mass="5422">MSGLGKLEYREQHTGKYEDVYKNVEELKNSDVEKDVDVTRTRFNSL</sequence>
<proteinExistence type="predicted"/>
<reference evidence="1" key="1">
    <citation type="submission" date="2014-09" db="EMBL/GenBank/DDBJ databases">
        <authorList>
            <person name="Probst J Alexander"/>
        </authorList>
    </citation>
    <scope>NUCLEOTIDE SEQUENCE</scope>
</reference>
<protein>
    <submittedName>
        <fullName evidence="1">Uncharacterized protein</fullName>
    </submittedName>
</protein>
<dbReference type="EMBL" id="CCXY01000134">
    <property type="protein sequence ID" value="CEG12371.1"/>
    <property type="molecule type" value="Genomic_DNA"/>
</dbReference>
<accession>A0A098EA16</accession>
<gene>
    <name evidence="1" type="ORF">MSIBF_A2190012</name>
</gene>
<evidence type="ECO:0000313" key="1">
    <source>
        <dbReference type="EMBL" id="CEG12371.1"/>
    </source>
</evidence>
<organism evidence="1">
    <name type="scientific">groundwater metagenome</name>
    <dbReference type="NCBI Taxonomy" id="717931"/>
    <lineage>
        <taxon>unclassified sequences</taxon>
        <taxon>metagenomes</taxon>
        <taxon>ecological metagenomes</taxon>
    </lineage>
</organism>